<sequence length="58" mass="6221">MASKGDPRVHFVMNVILSAAFVYVALLGLDFIGAVEFTLQTYLIATAALIVLTHVLVS</sequence>
<protein>
    <recommendedName>
        <fullName evidence="2">DUF8107 domain-containing protein</fullName>
    </recommendedName>
</protein>
<dbReference type="RefSeq" id="WP_193588481.1">
    <property type="nucleotide sequence ID" value="NZ_CP025066.1"/>
</dbReference>
<feature type="domain" description="DUF8107" evidence="2">
    <location>
        <begin position="2"/>
        <end position="57"/>
    </location>
</feature>
<dbReference type="Pfam" id="PF26409">
    <property type="entry name" value="DUF8107"/>
    <property type="match status" value="1"/>
</dbReference>
<keyword evidence="1" id="KW-0472">Membrane</keyword>
<dbReference type="KEGG" id="hdf:AArcSl_3186"/>
<reference evidence="4" key="1">
    <citation type="submission" date="2017-11" db="EMBL/GenBank/DDBJ databases">
        <title>Phenotypic and genomic properties of facultatively anaerobic sulfur-reducing natronoarchaea from hypersaline soda lakes.</title>
        <authorList>
            <person name="Sorokin D.Y."/>
            <person name="Kublanov I.V."/>
            <person name="Roman P."/>
            <person name="Sinninghe Damste J.S."/>
            <person name="Golyshin P.N."/>
            <person name="Rojo D."/>
            <person name="Ciordia S."/>
            <person name="Mena M.D.C."/>
            <person name="Ferrer M."/>
            <person name="Messina E."/>
            <person name="Smedile F."/>
            <person name="La Spada G."/>
            <person name="La Cono V."/>
            <person name="Yakimov M.M."/>
        </authorList>
    </citation>
    <scope>NUCLEOTIDE SEQUENCE [LARGE SCALE GENOMIC DNA]</scope>
    <source>
        <strain evidence="4">AArc-Sl</strain>
    </source>
</reference>
<evidence type="ECO:0000313" key="4">
    <source>
        <dbReference type="Proteomes" id="UP000263012"/>
    </source>
</evidence>
<keyword evidence="4" id="KW-1185">Reference proteome</keyword>
<evidence type="ECO:0000259" key="2">
    <source>
        <dbReference type="Pfam" id="PF26409"/>
    </source>
</evidence>
<dbReference type="InterPro" id="IPR058420">
    <property type="entry name" value="DUF8107"/>
</dbReference>
<feature type="transmembrane region" description="Helical" evidence="1">
    <location>
        <begin position="12"/>
        <end position="33"/>
    </location>
</feature>
<gene>
    <name evidence="3" type="ORF">AArcSl_3186</name>
</gene>
<accession>A0A343TNX0</accession>
<evidence type="ECO:0000313" key="3">
    <source>
        <dbReference type="EMBL" id="AUX10792.1"/>
    </source>
</evidence>
<dbReference type="Proteomes" id="UP000263012">
    <property type="component" value="Chromosome"/>
</dbReference>
<proteinExistence type="predicted"/>
<organism evidence="3 4">
    <name type="scientific">Halalkaliarchaeum desulfuricum</name>
    <dbReference type="NCBI Taxonomy" id="2055893"/>
    <lineage>
        <taxon>Archaea</taxon>
        <taxon>Methanobacteriati</taxon>
        <taxon>Methanobacteriota</taxon>
        <taxon>Stenosarchaea group</taxon>
        <taxon>Halobacteria</taxon>
        <taxon>Halobacteriales</taxon>
        <taxon>Haloferacaceae</taxon>
        <taxon>Halalkaliarchaeum</taxon>
    </lineage>
</organism>
<dbReference type="GeneID" id="59467461"/>
<dbReference type="AlphaFoldDB" id="A0A343TNX0"/>
<dbReference type="EMBL" id="CP025066">
    <property type="protein sequence ID" value="AUX10792.1"/>
    <property type="molecule type" value="Genomic_DNA"/>
</dbReference>
<name>A0A343TNX0_9EURY</name>
<evidence type="ECO:0000256" key="1">
    <source>
        <dbReference type="SAM" id="Phobius"/>
    </source>
</evidence>
<feature type="transmembrane region" description="Helical" evidence="1">
    <location>
        <begin position="39"/>
        <end position="57"/>
    </location>
</feature>
<keyword evidence="1" id="KW-1133">Transmembrane helix</keyword>
<keyword evidence="1" id="KW-0812">Transmembrane</keyword>
<dbReference type="OrthoDB" id="214676at2157"/>